<gene>
    <name evidence="1" type="ORF">S03H2_23445</name>
</gene>
<comment type="caution">
    <text evidence="1">The sequence shown here is derived from an EMBL/GenBank/DDBJ whole genome shotgun (WGS) entry which is preliminary data.</text>
</comment>
<organism evidence="1">
    <name type="scientific">marine sediment metagenome</name>
    <dbReference type="NCBI Taxonomy" id="412755"/>
    <lineage>
        <taxon>unclassified sequences</taxon>
        <taxon>metagenomes</taxon>
        <taxon>ecological metagenomes</taxon>
    </lineage>
</organism>
<protein>
    <submittedName>
        <fullName evidence="1">Uncharacterized protein</fullName>
    </submittedName>
</protein>
<proteinExistence type="predicted"/>
<sequence>NLNDMAVALGSIDEVAIIMFYYPISIDKLNPHPVFPYSRLFFVCYFHG</sequence>
<accession>X1FG40</accession>
<reference evidence="1" key="1">
    <citation type="journal article" date="2014" name="Front. Microbiol.">
        <title>High frequency of phylogenetically diverse reductive dehalogenase-homologous genes in deep subseafloor sedimentary metagenomes.</title>
        <authorList>
            <person name="Kawai M."/>
            <person name="Futagami T."/>
            <person name="Toyoda A."/>
            <person name="Takaki Y."/>
            <person name="Nishi S."/>
            <person name="Hori S."/>
            <person name="Arai W."/>
            <person name="Tsubouchi T."/>
            <person name="Morono Y."/>
            <person name="Uchiyama I."/>
            <person name="Ito T."/>
            <person name="Fujiyama A."/>
            <person name="Inagaki F."/>
            <person name="Takami H."/>
        </authorList>
    </citation>
    <scope>NUCLEOTIDE SEQUENCE</scope>
    <source>
        <strain evidence="1">Expedition CK06-06</strain>
    </source>
</reference>
<dbReference type="EMBL" id="BARU01012806">
    <property type="protein sequence ID" value="GAH31465.1"/>
    <property type="molecule type" value="Genomic_DNA"/>
</dbReference>
<name>X1FG40_9ZZZZ</name>
<dbReference type="AlphaFoldDB" id="X1FG40"/>
<feature type="non-terminal residue" evidence="1">
    <location>
        <position position="1"/>
    </location>
</feature>
<evidence type="ECO:0000313" key="1">
    <source>
        <dbReference type="EMBL" id="GAH31465.1"/>
    </source>
</evidence>